<proteinExistence type="predicted"/>
<dbReference type="Pfam" id="PF13275">
    <property type="entry name" value="S4_2"/>
    <property type="match status" value="1"/>
</dbReference>
<dbReference type="EMBL" id="AEUZ02000001">
    <property type="protein sequence ID" value="EHJ56070.1"/>
    <property type="molecule type" value="Genomic_DNA"/>
</dbReference>
<dbReference type="AlphaFoldDB" id="G5KGE3"/>
<gene>
    <name evidence="3" type="primary">yaaA</name>
    <name evidence="3" type="ORF">STRUR_0041</name>
</gene>
<comment type="caution">
    <text evidence="3">The sequence shown here is derived from an EMBL/GenBank/DDBJ whole genome shotgun (WGS) entry which is preliminary data.</text>
</comment>
<evidence type="ECO:0000313" key="4">
    <source>
        <dbReference type="Proteomes" id="UP000005388"/>
    </source>
</evidence>
<name>G5KGE3_9STRE</name>
<dbReference type="STRING" id="764291.STRUR_0041"/>
<keyword evidence="1" id="KW-0694">RNA-binding</keyword>
<dbReference type="Proteomes" id="UP000005388">
    <property type="component" value="Unassembled WGS sequence"/>
</dbReference>
<accession>G5KGE3</accession>
<feature type="region of interest" description="Disordered" evidence="2">
    <location>
        <begin position="95"/>
        <end position="123"/>
    </location>
</feature>
<dbReference type="NCBIfam" id="TIGR02988">
    <property type="entry name" value="YaaA_near_RecF"/>
    <property type="match status" value="1"/>
</dbReference>
<reference evidence="3 4" key="1">
    <citation type="journal article" date="2014" name="Int. J. Syst. Evol. Microbiol.">
        <title>Phylogenomics and the dynamic genome evolution of the genus Streptococcus.</title>
        <authorList>
            <consortium name="The Broad Institute Genome Sequencing Platform"/>
            <person name="Richards V.P."/>
            <person name="Palmer S.R."/>
            <person name="Pavinski Bitar P.D."/>
            <person name="Qin X."/>
            <person name="Weinstock G.M."/>
            <person name="Highlander S.K."/>
            <person name="Town C.D."/>
            <person name="Burne R.A."/>
            <person name="Stanhope M.J."/>
        </authorList>
    </citation>
    <scope>NUCLEOTIDE SEQUENCE [LARGE SCALE GENOMIC DNA]</scope>
    <source>
        <strain evidence="3 4">2285-97</strain>
    </source>
</reference>
<dbReference type="InterPro" id="IPR014330">
    <property type="entry name" value="RNA-bd_S4-rel_YaaA"/>
</dbReference>
<dbReference type="PROSITE" id="PS50889">
    <property type="entry name" value="S4"/>
    <property type="match status" value="1"/>
</dbReference>
<dbReference type="GO" id="GO:0003723">
    <property type="term" value="F:RNA binding"/>
    <property type="evidence" value="ECO:0007669"/>
    <property type="project" value="UniProtKB-KW"/>
</dbReference>
<evidence type="ECO:0000313" key="3">
    <source>
        <dbReference type="EMBL" id="EHJ56070.1"/>
    </source>
</evidence>
<evidence type="ECO:0000256" key="1">
    <source>
        <dbReference type="PROSITE-ProRule" id="PRU00182"/>
    </source>
</evidence>
<protein>
    <submittedName>
        <fullName evidence="3">S4 domain protein YaaA</fullName>
    </submittedName>
</protein>
<dbReference type="RefSeq" id="WP_006738841.1">
    <property type="nucleotide sequence ID" value="NZ_AEUZ02000001.1"/>
</dbReference>
<feature type="compositionally biased region" description="Basic residues" evidence="2">
    <location>
        <begin position="104"/>
        <end position="123"/>
    </location>
</feature>
<dbReference type="InterPro" id="IPR036986">
    <property type="entry name" value="S4_RNA-bd_sf"/>
</dbReference>
<evidence type="ECO:0000256" key="2">
    <source>
        <dbReference type="SAM" id="MobiDB-lite"/>
    </source>
</evidence>
<dbReference type="eggNOG" id="COG2501">
    <property type="taxonomic scope" value="Bacteria"/>
</dbReference>
<organism evidence="3 4">
    <name type="scientific">Streptococcus urinalis 2285-97</name>
    <dbReference type="NCBI Taxonomy" id="764291"/>
    <lineage>
        <taxon>Bacteria</taxon>
        <taxon>Bacillati</taxon>
        <taxon>Bacillota</taxon>
        <taxon>Bacilli</taxon>
        <taxon>Lactobacillales</taxon>
        <taxon>Streptococcaceae</taxon>
        <taxon>Streptococcus</taxon>
    </lineage>
</organism>
<sequence length="123" mass="14260">MKYKLFDEYITLQSLLKELGIIQSGGAIKSYLAENTVLFNGEDEKRRGKKIRIGDEIFLTKNQTTIDIVEPTQEEKHVHLEDIKEKERVTKLVKTLNQENKNNRSSKKTKTKNSKKPVRFPGI</sequence>
<keyword evidence="4" id="KW-1185">Reference proteome</keyword>
<dbReference type="Gene3D" id="3.10.290.10">
    <property type="entry name" value="RNA-binding S4 domain"/>
    <property type="match status" value="1"/>
</dbReference>
<dbReference type="SUPFAM" id="SSF55174">
    <property type="entry name" value="Alpha-L RNA-binding motif"/>
    <property type="match status" value="1"/>
</dbReference>